<keyword evidence="1" id="KW-1133">Transmembrane helix</keyword>
<accession>A0A162Y0L6</accession>
<dbReference type="InParanoid" id="A0A162Y0L6"/>
<dbReference type="VEuPathDB" id="FungiDB:PHYBLDRAFT_164488"/>
<dbReference type="GeneID" id="28995920"/>
<keyword evidence="1" id="KW-0812">Transmembrane</keyword>
<organism evidence="2 3">
    <name type="scientific">Phycomyces blakesleeanus (strain ATCC 8743b / DSM 1359 / FGSC 10004 / NBRC 33097 / NRRL 1555)</name>
    <dbReference type="NCBI Taxonomy" id="763407"/>
    <lineage>
        <taxon>Eukaryota</taxon>
        <taxon>Fungi</taxon>
        <taxon>Fungi incertae sedis</taxon>
        <taxon>Mucoromycota</taxon>
        <taxon>Mucoromycotina</taxon>
        <taxon>Mucoromycetes</taxon>
        <taxon>Mucorales</taxon>
        <taxon>Phycomycetaceae</taxon>
        <taxon>Phycomyces</taxon>
    </lineage>
</organism>
<dbReference type="Proteomes" id="UP000077315">
    <property type="component" value="Unassembled WGS sequence"/>
</dbReference>
<feature type="transmembrane region" description="Helical" evidence="1">
    <location>
        <begin position="7"/>
        <end position="36"/>
    </location>
</feature>
<evidence type="ECO:0000256" key="1">
    <source>
        <dbReference type="SAM" id="Phobius"/>
    </source>
</evidence>
<name>A0A162Y0L6_PHYB8</name>
<dbReference type="EMBL" id="KV440974">
    <property type="protein sequence ID" value="OAD77585.1"/>
    <property type="molecule type" value="Genomic_DNA"/>
</dbReference>
<keyword evidence="1" id="KW-0472">Membrane</keyword>
<reference evidence="3" key="1">
    <citation type="submission" date="2015-06" db="EMBL/GenBank/DDBJ databases">
        <title>Expansion of signal transduction pathways in fungi by whole-genome duplication.</title>
        <authorList>
            <consortium name="DOE Joint Genome Institute"/>
            <person name="Corrochano L.M."/>
            <person name="Kuo A."/>
            <person name="Marcet-Houben M."/>
            <person name="Polaino S."/>
            <person name="Salamov A."/>
            <person name="Villalobos J.M."/>
            <person name="Alvarez M.I."/>
            <person name="Avalos J."/>
            <person name="Benito E.P."/>
            <person name="Benoit I."/>
            <person name="Burger G."/>
            <person name="Camino L.P."/>
            <person name="Canovas D."/>
            <person name="Cerda-Olmedo E."/>
            <person name="Cheng J.-F."/>
            <person name="Dominguez A."/>
            <person name="Elias M."/>
            <person name="Eslava A.P."/>
            <person name="Glaser F."/>
            <person name="Grimwood J."/>
            <person name="Gutierrez G."/>
            <person name="Heitman J."/>
            <person name="Henrissat B."/>
            <person name="Iturriaga E.A."/>
            <person name="Lang B.F."/>
            <person name="Lavin J.L."/>
            <person name="Lee S."/>
            <person name="Li W."/>
            <person name="Lindquist E."/>
            <person name="Lopez-Garcia S."/>
            <person name="Luque E.M."/>
            <person name="Marcos A.T."/>
            <person name="Martin J."/>
            <person name="McCluskey K."/>
            <person name="Medina H.R."/>
            <person name="Miralles-Duran A."/>
            <person name="Miyazaki A."/>
            <person name="Munoz-Torres E."/>
            <person name="Oguiza J.A."/>
            <person name="Ohm R."/>
            <person name="Olmedo M."/>
            <person name="Orejas M."/>
            <person name="Ortiz-Castellanos L."/>
            <person name="Pisabarro A.G."/>
            <person name="Rodriguez-Romero J."/>
            <person name="Ruiz-Herrera J."/>
            <person name="Ruiz-Vazquez R."/>
            <person name="Sanz C."/>
            <person name="Schackwitz W."/>
            <person name="Schmutz J."/>
            <person name="Shahriari M."/>
            <person name="Shelest E."/>
            <person name="Silva-Franco F."/>
            <person name="Soanes D."/>
            <person name="Syed K."/>
            <person name="Tagua V.G."/>
            <person name="Talbot N.J."/>
            <person name="Thon M."/>
            <person name="De vries R.P."/>
            <person name="Wiebenga A."/>
            <person name="Yadav J.S."/>
            <person name="Braun E.L."/>
            <person name="Baker S."/>
            <person name="Garre V."/>
            <person name="Horwitz B."/>
            <person name="Torres-Martinez S."/>
            <person name="Idnurm A."/>
            <person name="Herrera-Estrella A."/>
            <person name="Gabaldon T."/>
            <person name="Grigoriev I.V."/>
        </authorList>
    </citation>
    <scope>NUCLEOTIDE SEQUENCE [LARGE SCALE GENOMIC DNA]</scope>
    <source>
        <strain evidence="3">NRRL 1555(-)</strain>
    </source>
</reference>
<sequence length="108" mass="12673">MTTVNDFLLLCLLLFTAVYCCLLLFTTVTTIILYIYTFVPFLTLTSRKTSDAVKLGNSREWNTRKPSGHEDRRYVTRTLTIPTIPTQKYRGNINERFLKVTLRFDNQR</sequence>
<gene>
    <name evidence="2" type="ORF">PHYBLDRAFT_164488</name>
</gene>
<dbReference type="AlphaFoldDB" id="A0A162Y0L6"/>
<evidence type="ECO:0000313" key="3">
    <source>
        <dbReference type="Proteomes" id="UP000077315"/>
    </source>
</evidence>
<protein>
    <submittedName>
        <fullName evidence="2">Uncharacterized protein</fullName>
    </submittedName>
</protein>
<keyword evidence="3" id="KW-1185">Reference proteome</keyword>
<proteinExistence type="predicted"/>
<evidence type="ECO:0000313" key="2">
    <source>
        <dbReference type="EMBL" id="OAD77585.1"/>
    </source>
</evidence>
<dbReference type="RefSeq" id="XP_018295625.1">
    <property type="nucleotide sequence ID" value="XM_018435014.1"/>
</dbReference>